<dbReference type="GO" id="GO:0016020">
    <property type="term" value="C:membrane"/>
    <property type="evidence" value="ECO:0007669"/>
    <property type="project" value="InterPro"/>
</dbReference>
<dbReference type="AlphaFoldDB" id="A0A0U5AQ90"/>
<comment type="similarity">
    <text evidence="1">Belongs to the GerABKA family.</text>
</comment>
<dbReference type="InterPro" id="IPR050768">
    <property type="entry name" value="UPF0353/GerABKA_families"/>
</dbReference>
<dbReference type="PANTHER" id="PTHR22550">
    <property type="entry name" value="SPORE GERMINATION PROTEIN"/>
    <property type="match status" value="1"/>
</dbReference>
<keyword evidence="2" id="KW-0472">Membrane</keyword>
<dbReference type="PANTHER" id="PTHR22550:SF5">
    <property type="entry name" value="LEUCINE ZIPPER PROTEIN 4"/>
    <property type="match status" value="1"/>
</dbReference>
<dbReference type="Proteomes" id="UP000217696">
    <property type="component" value="Chromosome"/>
</dbReference>
<organism evidence="3 4">
    <name type="scientific">Aneurinibacillus soli</name>
    <dbReference type="NCBI Taxonomy" id="1500254"/>
    <lineage>
        <taxon>Bacteria</taxon>
        <taxon>Bacillati</taxon>
        <taxon>Bacillota</taxon>
        <taxon>Bacilli</taxon>
        <taxon>Bacillales</taxon>
        <taxon>Paenibacillaceae</taxon>
        <taxon>Aneurinibacillus group</taxon>
        <taxon>Aneurinibacillus</taxon>
    </lineage>
</organism>
<dbReference type="PIRSF" id="PIRSF005690">
    <property type="entry name" value="GerBA"/>
    <property type="match status" value="1"/>
</dbReference>
<evidence type="ECO:0000313" key="4">
    <source>
        <dbReference type="Proteomes" id="UP000217696"/>
    </source>
</evidence>
<dbReference type="KEGG" id="asoc:CB4_00020"/>
<gene>
    <name evidence="3" type="primary">gerXA_1</name>
    <name evidence="3" type="ORF">CB4_00020</name>
</gene>
<name>A0A0U5AQ90_9BACL</name>
<dbReference type="Pfam" id="PF03323">
    <property type="entry name" value="GerA"/>
    <property type="match status" value="1"/>
</dbReference>
<dbReference type="RefSeq" id="WP_231956100.1">
    <property type="nucleotide sequence ID" value="NZ_AP017312.1"/>
</dbReference>
<reference evidence="3 4" key="1">
    <citation type="submission" date="2015-12" db="EMBL/GenBank/DDBJ databases">
        <title>Genome sequence of Aneurinibacillus soli.</title>
        <authorList>
            <person name="Lee J.S."/>
            <person name="Lee K.C."/>
            <person name="Kim K.K."/>
            <person name="Lee B.W."/>
        </authorList>
    </citation>
    <scope>NUCLEOTIDE SEQUENCE [LARGE SCALE GENOMIC DNA]</scope>
    <source>
        <strain evidence="3 4">CB4</strain>
    </source>
</reference>
<evidence type="ECO:0000256" key="2">
    <source>
        <dbReference type="ARBA" id="ARBA00023136"/>
    </source>
</evidence>
<dbReference type="GO" id="GO:0009847">
    <property type="term" value="P:spore germination"/>
    <property type="evidence" value="ECO:0007669"/>
    <property type="project" value="InterPro"/>
</dbReference>
<protein>
    <submittedName>
        <fullName evidence="3">Spore germination protein XA</fullName>
    </submittedName>
</protein>
<accession>A0A0U5AQ90</accession>
<evidence type="ECO:0000256" key="1">
    <source>
        <dbReference type="ARBA" id="ARBA00005278"/>
    </source>
</evidence>
<dbReference type="EMBL" id="AP017312">
    <property type="protein sequence ID" value="BAU25969.1"/>
    <property type="molecule type" value="Genomic_DNA"/>
</dbReference>
<proteinExistence type="inferred from homology"/>
<evidence type="ECO:0000313" key="3">
    <source>
        <dbReference type="EMBL" id="BAU25969.1"/>
    </source>
</evidence>
<sequence length="499" mass="55395">MLFMNIFKRKSKRSTRTSVPAVEEHIPEFKEGQVREWFASCGDVNIETIHTAGGDNTVVILIYCPGLCDTKLINQVVSSPVSLSELESQKTVAMKRLPKQGMKEKIIENVFCGQLLLLFEGTDAVYTVDISARPQRKPEEPSTETAVRGPRDGFIEELDVNVGLIRKRLKTTSLHYETFTIGTRTKTEIGLFFIKDVASSQVIEEVRKRLGSIEIDGMLGTEQLEEMIADTPYPFFPLFVYTGRPDLVAESLLRGRFALFVDGNPTAIIAPANLLFVLKTSEDMHDSFFFVSFERFLRLGGMMVALFLPGFWVALTTYHPDQLPFTLLATTMVSRQGVPFSTPLECFLMLFLFELFREAGARFPAAIGQTISVVGGLIIGQAAISAGLTSPGLIVVAATSLVAKFTLGNLYLTGSVALLRMCVLIASSFLGMFGFFISVFAILTYLANLRSFGVPYLAPLSPPVFSDMKHALFRIPWKQEKKRSTMLQPHDSTRQGEDT</sequence>
<keyword evidence="4" id="KW-1185">Reference proteome</keyword>
<dbReference type="InterPro" id="IPR004995">
    <property type="entry name" value="Spore_Ger"/>
</dbReference>